<dbReference type="EMBL" id="NRQY01000001">
    <property type="protein sequence ID" value="RUT67273.1"/>
    <property type="molecule type" value="Genomic_DNA"/>
</dbReference>
<gene>
    <name evidence="2" type="ORF">CKG00_13535</name>
</gene>
<dbReference type="InterPro" id="IPR052711">
    <property type="entry name" value="Zinc_ADH-like"/>
</dbReference>
<dbReference type="PANTHER" id="PTHR45033:SF2">
    <property type="entry name" value="ZINC-TYPE ALCOHOL DEHYDROGENASE-LIKE PROTEIN C1773.06C"/>
    <property type="match status" value="1"/>
</dbReference>
<dbReference type="Pfam" id="PF08240">
    <property type="entry name" value="ADH_N"/>
    <property type="match status" value="1"/>
</dbReference>
<dbReference type="InterPro" id="IPR011032">
    <property type="entry name" value="GroES-like_sf"/>
</dbReference>
<dbReference type="SUPFAM" id="SSF51735">
    <property type="entry name" value="NAD(P)-binding Rossmann-fold domains"/>
    <property type="match status" value="1"/>
</dbReference>
<evidence type="ECO:0000259" key="1">
    <source>
        <dbReference type="SMART" id="SM00829"/>
    </source>
</evidence>
<dbReference type="Gene3D" id="3.90.180.10">
    <property type="entry name" value="Medium-chain alcohol dehydrogenases, catalytic domain"/>
    <property type="match status" value="1"/>
</dbReference>
<dbReference type="Pfam" id="PF00107">
    <property type="entry name" value="ADH_zinc_N"/>
    <property type="match status" value="1"/>
</dbReference>
<dbReference type="SUPFAM" id="SSF50129">
    <property type="entry name" value="GroES-like"/>
    <property type="match status" value="1"/>
</dbReference>
<dbReference type="Gene3D" id="3.40.50.720">
    <property type="entry name" value="NAD(P)-binding Rossmann-like Domain"/>
    <property type="match status" value="1"/>
</dbReference>
<evidence type="ECO:0000313" key="3">
    <source>
        <dbReference type="Proteomes" id="UP000286908"/>
    </source>
</evidence>
<sequence length="342" mass="36368">MQKMMKRWQLTGTGLDNLTLADVSVPVPGDHEVLIRVSAVSLNYRDLLVIDGKLLPELPEMPFTPASDMTGEIVATGGKVTRFHTGERVTGNFWTQWTDNAPPAEMAHHGLSLGGPLPGVLAEYIVLNEETLVAVPPSLTDEEASTLPVTGLTAWFALTESGNLQPGQTVLLQGTGGVSLAGLQIALAMGAEPVVLTRSADKIPRLNALGVTRVIDTRATPAWADAVMSLTGGHGADHILEVIGGENLRQSVAALAPGGHIAQIGFMQSEELVMPAVPLMLKQATLQGITVGHRRALERLCAAVEQYQIKPVIDTVYPFGDVPAAFAHLQRGPFGKIIIRVK</sequence>
<reference evidence="2 3" key="1">
    <citation type="submission" date="2017-08" db="EMBL/GenBank/DDBJ databases">
        <title>Draft genome sequence of pheromone producing symbiont Morganella morganii, of the female New Zealand grass grub Costelytra giveni.</title>
        <authorList>
            <person name="Laugraud A."/>
            <person name="Young S.D."/>
            <person name="Hurst M.H."/>
        </authorList>
    </citation>
    <scope>NUCLEOTIDE SEQUENCE [LARGE SCALE GENOMIC DNA]</scope>
    <source>
        <strain evidence="2 3">MMsCG</strain>
    </source>
</reference>
<dbReference type="InterPro" id="IPR020843">
    <property type="entry name" value="ER"/>
</dbReference>
<dbReference type="OrthoDB" id="9773078at2"/>
<dbReference type="AlphaFoldDB" id="A0A433ZYR3"/>
<organism evidence="2 3">
    <name type="scientific">Morganella morganii</name>
    <name type="common">Proteus morganii</name>
    <dbReference type="NCBI Taxonomy" id="582"/>
    <lineage>
        <taxon>Bacteria</taxon>
        <taxon>Pseudomonadati</taxon>
        <taxon>Pseudomonadota</taxon>
        <taxon>Gammaproteobacteria</taxon>
        <taxon>Enterobacterales</taxon>
        <taxon>Morganellaceae</taxon>
        <taxon>Morganella</taxon>
    </lineage>
</organism>
<dbReference type="GO" id="GO:0016491">
    <property type="term" value="F:oxidoreductase activity"/>
    <property type="evidence" value="ECO:0007669"/>
    <property type="project" value="InterPro"/>
</dbReference>
<comment type="caution">
    <text evidence="2">The sequence shown here is derived from an EMBL/GenBank/DDBJ whole genome shotgun (WGS) entry which is preliminary data.</text>
</comment>
<evidence type="ECO:0000313" key="2">
    <source>
        <dbReference type="EMBL" id="RUT67273.1"/>
    </source>
</evidence>
<dbReference type="InterPro" id="IPR013149">
    <property type="entry name" value="ADH-like_C"/>
</dbReference>
<name>A0A433ZYR3_MORMO</name>
<protein>
    <submittedName>
        <fullName evidence="2">Alcohol dehydrogenase</fullName>
    </submittedName>
</protein>
<feature type="domain" description="Enoyl reductase (ER)" evidence="1">
    <location>
        <begin position="14"/>
        <end position="339"/>
    </location>
</feature>
<proteinExistence type="predicted"/>
<dbReference type="CDD" id="cd08276">
    <property type="entry name" value="MDR7"/>
    <property type="match status" value="1"/>
</dbReference>
<dbReference type="SMART" id="SM00829">
    <property type="entry name" value="PKS_ER"/>
    <property type="match status" value="1"/>
</dbReference>
<dbReference type="Proteomes" id="UP000286908">
    <property type="component" value="Unassembled WGS sequence"/>
</dbReference>
<dbReference type="InterPro" id="IPR013154">
    <property type="entry name" value="ADH-like_N"/>
</dbReference>
<dbReference type="InterPro" id="IPR036291">
    <property type="entry name" value="NAD(P)-bd_dom_sf"/>
</dbReference>
<dbReference type="PANTHER" id="PTHR45033">
    <property type="match status" value="1"/>
</dbReference>
<accession>A0A433ZYR3</accession>